<dbReference type="AlphaFoldDB" id="A0A6A6T7J3"/>
<organism evidence="1 2">
    <name type="scientific">Lophiostoma macrostomum CBS 122681</name>
    <dbReference type="NCBI Taxonomy" id="1314788"/>
    <lineage>
        <taxon>Eukaryota</taxon>
        <taxon>Fungi</taxon>
        <taxon>Dikarya</taxon>
        <taxon>Ascomycota</taxon>
        <taxon>Pezizomycotina</taxon>
        <taxon>Dothideomycetes</taxon>
        <taxon>Pleosporomycetidae</taxon>
        <taxon>Pleosporales</taxon>
        <taxon>Lophiostomataceae</taxon>
        <taxon>Lophiostoma</taxon>
    </lineage>
</organism>
<dbReference type="Proteomes" id="UP000799324">
    <property type="component" value="Unassembled WGS sequence"/>
</dbReference>
<protein>
    <submittedName>
        <fullName evidence="1">Uncharacterized protein</fullName>
    </submittedName>
</protein>
<proteinExistence type="predicted"/>
<name>A0A6A6T7J3_9PLEO</name>
<reference evidence="1" key="1">
    <citation type="journal article" date="2020" name="Stud. Mycol.">
        <title>101 Dothideomycetes genomes: a test case for predicting lifestyles and emergence of pathogens.</title>
        <authorList>
            <person name="Haridas S."/>
            <person name="Albert R."/>
            <person name="Binder M."/>
            <person name="Bloem J."/>
            <person name="Labutti K."/>
            <person name="Salamov A."/>
            <person name="Andreopoulos B."/>
            <person name="Baker S."/>
            <person name="Barry K."/>
            <person name="Bills G."/>
            <person name="Bluhm B."/>
            <person name="Cannon C."/>
            <person name="Castanera R."/>
            <person name="Culley D."/>
            <person name="Daum C."/>
            <person name="Ezra D."/>
            <person name="Gonzalez J."/>
            <person name="Henrissat B."/>
            <person name="Kuo A."/>
            <person name="Liang C."/>
            <person name="Lipzen A."/>
            <person name="Lutzoni F."/>
            <person name="Magnuson J."/>
            <person name="Mondo S."/>
            <person name="Nolan M."/>
            <person name="Ohm R."/>
            <person name="Pangilinan J."/>
            <person name="Park H.-J."/>
            <person name="Ramirez L."/>
            <person name="Alfaro M."/>
            <person name="Sun H."/>
            <person name="Tritt A."/>
            <person name="Yoshinaga Y."/>
            <person name="Zwiers L.-H."/>
            <person name="Turgeon B."/>
            <person name="Goodwin S."/>
            <person name="Spatafora J."/>
            <person name="Crous P."/>
            <person name="Grigoriev I."/>
        </authorList>
    </citation>
    <scope>NUCLEOTIDE SEQUENCE</scope>
    <source>
        <strain evidence="1">CBS 122681</strain>
    </source>
</reference>
<gene>
    <name evidence="1" type="ORF">K491DRAFT_692475</name>
</gene>
<evidence type="ECO:0000313" key="2">
    <source>
        <dbReference type="Proteomes" id="UP000799324"/>
    </source>
</evidence>
<accession>A0A6A6T7J3</accession>
<sequence>MTASAPHVLSDLSRQRQIHYIKREYYKYRPHTLQYLIIRYRLSPSRQEMGNSKSRRSPTPGSSCYFPKPICKSPYNRGISSTEICRCCRNYDTSLLRQWIRERGDHNNTALLTEIKDIEEERRKEVVEAKQAGKAICTFVDPAYYGTRWRRRFVPKHVGLCRRHTYPHAEFSRFACRSCGERFSSEEWFTSAFAVDVDSSFWRLKDDAAI</sequence>
<keyword evidence="2" id="KW-1185">Reference proteome</keyword>
<evidence type="ECO:0000313" key="1">
    <source>
        <dbReference type="EMBL" id="KAF2655969.1"/>
    </source>
</evidence>
<dbReference type="EMBL" id="MU004342">
    <property type="protein sequence ID" value="KAF2655969.1"/>
    <property type="molecule type" value="Genomic_DNA"/>
</dbReference>